<proteinExistence type="predicted"/>
<name>A0ACB9QZM4_9MYRT</name>
<keyword evidence="2" id="KW-1185">Reference proteome</keyword>
<comment type="caution">
    <text evidence="1">The sequence shown here is derived from an EMBL/GenBank/DDBJ whole genome shotgun (WGS) entry which is preliminary data.</text>
</comment>
<reference evidence="2" key="1">
    <citation type="journal article" date="2023" name="Front. Plant Sci.">
        <title>Chromosomal-level genome assembly of Melastoma candidum provides insights into trichome evolution.</title>
        <authorList>
            <person name="Zhong Y."/>
            <person name="Wu W."/>
            <person name="Sun C."/>
            <person name="Zou P."/>
            <person name="Liu Y."/>
            <person name="Dai S."/>
            <person name="Zhou R."/>
        </authorList>
    </citation>
    <scope>NUCLEOTIDE SEQUENCE [LARGE SCALE GENOMIC DNA]</scope>
</reference>
<sequence length="212" mass="23734">MNELRLGSYAGDEDEEELQVDPDTPKLGLHNYVGDEDKDGEELDDNKGGAVGILTIDDDSDKELWMKWPRSATPRSKRVPRYPELNLPRQADNVDEEGDTRLEDCESSVHMSCQELSDDDGYHTPTSEEHRIPVPTICPPAPPRPRRSSFHGSPGSPPARQRRRLSFSESPGSPVTELFDSPAPGCEDVENRINVNLTCSCRRKMSVQLILH</sequence>
<organism evidence="1 2">
    <name type="scientific">Melastoma candidum</name>
    <dbReference type="NCBI Taxonomy" id="119954"/>
    <lineage>
        <taxon>Eukaryota</taxon>
        <taxon>Viridiplantae</taxon>
        <taxon>Streptophyta</taxon>
        <taxon>Embryophyta</taxon>
        <taxon>Tracheophyta</taxon>
        <taxon>Spermatophyta</taxon>
        <taxon>Magnoliopsida</taxon>
        <taxon>eudicotyledons</taxon>
        <taxon>Gunneridae</taxon>
        <taxon>Pentapetalae</taxon>
        <taxon>rosids</taxon>
        <taxon>malvids</taxon>
        <taxon>Myrtales</taxon>
        <taxon>Melastomataceae</taxon>
        <taxon>Melastomatoideae</taxon>
        <taxon>Melastomateae</taxon>
        <taxon>Melastoma</taxon>
    </lineage>
</organism>
<protein>
    <submittedName>
        <fullName evidence="1">Uncharacterized protein</fullName>
    </submittedName>
</protein>
<dbReference type="Proteomes" id="UP001057402">
    <property type="component" value="Chromosome 5"/>
</dbReference>
<dbReference type="EMBL" id="CM042884">
    <property type="protein sequence ID" value="KAI4370683.1"/>
    <property type="molecule type" value="Genomic_DNA"/>
</dbReference>
<evidence type="ECO:0000313" key="2">
    <source>
        <dbReference type="Proteomes" id="UP001057402"/>
    </source>
</evidence>
<accession>A0ACB9QZM4</accession>
<evidence type="ECO:0000313" key="1">
    <source>
        <dbReference type="EMBL" id="KAI4370683.1"/>
    </source>
</evidence>
<gene>
    <name evidence="1" type="ORF">MLD38_019005</name>
</gene>